<gene>
    <name evidence="2" type="ORF">PPL_06774</name>
</gene>
<sequence>MGQSLSNNSLQSNYNIEVVNSNQTILPDLIWRSIIELLSYDQCRNHRHDFNVLSLSLISHYWLVNIVAKSSPKITTLDNKCKFLINYPKSFQRSQKKLNNNNNNNKTTITNNNDNKEENKFNIGKLTLKFGRKNNTKISNSGQWFDNYNNALATNWSLDSLTFVDSPYSLPLIKLSVARQLRKLRVYSADLHNPIIWSEFPKLEKMIDASVSHPGEEPQSFLAGLTNLRHLSITNENRSDDRDRELNILLMMEYTMSENITSKVFMKDITSIGHQLETIKLKGKYTLTCQLFSVIGQLVNLKRLSLTEALDVGHVNQLVKLTDLVRLSAKFNEHRSDENALHHFLRNNQSVRHLKVRELTDIGKRDRQTLLIDLLEQASPILEEVRLIIDQSLKSTAPPTSYSNINQTVTFITDSQQQQQKQPKQKTIL</sequence>
<protein>
    <submittedName>
        <fullName evidence="2">Uncharacterized protein</fullName>
    </submittedName>
</protein>
<comment type="caution">
    <text evidence="2">The sequence shown here is derived from an EMBL/GenBank/DDBJ whole genome shotgun (WGS) entry which is preliminary data.</text>
</comment>
<dbReference type="SUPFAM" id="SSF52047">
    <property type="entry name" value="RNI-like"/>
    <property type="match status" value="1"/>
</dbReference>
<evidence type="ECO:0000313" key="3">
    <source>
        <dbReference type="Proteomes" id="UP000001396"/>
    </source>
</evidence>
<feature type="region of interest" description="Disordered" evidence="1">
    <location>
        <begin position="95"/>
        <end position="116"/>
    </location>
</feature>
<dbReference type="GeneID" id="31362255"/>
<evidence type="ECO:0000256" key="1">
    <source>
        <dbReference type="SAM" id="MobiDB-lite"/>
    </source>
</evidence>
<proteinExistence type="predicted"/>
<keyword evidence="3" id="KW-1185">Reference proteome</keyword>
<dbReference type="EMBL" id="ADBJ01000031">
    <property type="protein sequence ID" value="EFA79953.1"/>
    <property type="molecule type" value="Genomic_DNA"/>
</dbReference>
<dbReference type="InParanoid" id="D3BFN9"/>
<accession>D3BFN9</accession>
<dbReference type="AlphaFoldDB" id="D3BFN9"/>
<feature type="compositionally biased region" description="Low complexity" evidence="1">
    <location>
        <begin position="97"/>
        <end position="113"/>
    </location>
</feature>
<dbReference type="Proteomes" id="UP000001396">
    <property type="component" value="Unassembled WGS sequence"/>
</dbReference>
<dbReference type="RefSeq" id="XP_020432073.1">
    <property type="nucleotide sequence ID" value="XM_020577625.1"/>
</dbReference>
<organism evidence="2 3">
    <name type="scientific">Heterostelium pallidum (strain ATCC 26659 / Pp 5 / PN500)</name>
    <name type="common">Cellular slime mold</name>
    <name type="synonym">Polysphondylium pallidum</name>
    <dbReference type="NCBI Taxonomy" id="670386"/>
    <lineage>
        <taxon>Eukaryota</taxon>
        <taxon>Amoebozoa</taxon>
        <taxon>Evosea</taxon>
        <taxon>Eumycetozoa</taxon>
        <taxon>Dictyostelia</taxon>
        <taxon>Acytosteliales</taxon>
        <taxon>Acytosteliaceae</taxon>
        <taxon>Heterostelium</taxon>
    </lineage>
</organism>
<name>D3BFN9_HETP5</name>
<reference evidence="2 3" key="1">
    <citation type="journal article" date="2011" name="Genome Res.">
        <title>Phylogeny-wide analysis of social amoeba genomes highlights ancient origins for complex intercellular communication.</title>
        <authorList>
            <person name="Heidel A.J."/>
            <person name="Lawal H.M."/>
            <person name="Felder M."/>
            <person name="Schilde C."/>
            <person name="Helps N.R."/>
            <person name="Tunggal B."/>
            <person name="Rivero F."/>
            <person name="John U."/>
            <person name="Schleicher M."/>
            <person name="Eichinger L."/>
            <person name="Platzer M."/>
            <person name="Noegel A.A."/>
            <person name="Schaap P."/>
            <person name="Gloeckner G."/>
        </authorList>
    </citation>
    <scope>NUCLEOTIDE SEQUENCE [LARGE SCALE GENOMIC DNA]</scope>
    <source>
        <strain evidence="3">ATCC 26659 / Pp 5 / PN500</strain>
    </source>
</reference>
<evidence type="ECO:0000313" key="2">
    <source>
        <dbReference type="EMBL" id="EFA79953.1"/>
    </source>
</evidence>